<gene>
    <name evidence="6" type="ORF">PMACD_LOCUS6384</name>
</gene>
<dbReference type="Proteomes" id="UP000663880">
    <property type="component" value="Unassembled WGS sequence"/>
</dbReference>
<sequence length="391" mass="44420">MSMTVETDLGRSPLSRLTNESRNLLSSLLNTKKILPCICPDQIKRHRDWRGVASLANISSEIAANIKEYNDKTGRVLDLWIQRSDGTSTVAKLLEILQWIDRYDVHDDLLELARNNQLLAQPVNGVQIHGGVPHVTGDNEEDLITFEDKQFGTPQHYHAFVLYAEEDSNFVKNELLTRMRNEGFRMCIEEDLLPGHNTRFAAVARLLTERCRKIILIFSPDFHVSPAIRFYTNLAQADGIVKRELKLLPIELVPTVLPANLRHYFCLKYSTELSNICNFWVKLQMSLESKELPRLHSTSSAHSAINITEITEQAIDAPPSKDYLALPSVPRTSSSLTGLDSINVDYRSRIQTHDTKSLSPSSEKKKKNGYFTNIFNKLKGKKHKKAIMLPN</sequence>
<keyword evidence="7" id="KW-1185">Reference proteome</keyword>
<dbReference type="GO" id="GO:0050830">
    <property type="term" value="P:defense response to Gram-positive bacterium"/>
    <property type="evidence" value="ECO:0007669"/>
    <property type="project" value="TreeGrafter"/>
</dbReference>
<evidence type="ECO:0000256" key="1">
    <source>
        <dbReference type="ARBA" id="ARBA00004496"/>
    </source>
</evidence>
<comment type="subcellular location">
    <subcellularLocation>
        <location evidence="1">Cytoplasm</location>
    </subcellularLocation>
</comment>
<dbReference type="EMBL" id="CAJOBZ010000014">
    <property type="protein sequence ID" value="CAF4843366.1"/>
    <property type="molecule type" value="Genomic_DNA"/>
</dbReference>
<evidence type="ECO:0000256" key="2">
    <source>
        <dbReference type="ARBA" id="ARBA00022490"/>
    </source>
</evidence>
<dbReference type="SUPFAM" id="SSF47986">
    <property type="entry name" value="DEATH domain"/>
    <property type="match status" value="1"/>
</dbReference>
<proteinExistence type="predicted"/>
<dbReference type="GO" id="GO:0002755">
    <property type="term" value="P:MyD88-dependent toll-like receptor signaling pathway"/>
    <property type="evidence" value="ECO:0007669"/>
    <property type="project" value="InterPro"/>
</dbReference>
<name>A0A821RMP8_9NEOP</name>
<keyword evidence="3" id="KW-0395">Inflammatory response</keyword>
<dbReference type="GO" id="GO:0070976">
    <property type="term" value="F:TIR domain binding"/>
    <property type="evidence" value="ECO:0007669"/>
    <property type="project" value="InterPro"/>
</dbReference>
<keyword evidence="2" id="KW-0963">Cytoplasm</keyword>
<dbReference type="GO" id="GO:0008063">
    <property type="term" value="P:Toll signaling pathway"/>
    <property type="evidence" value="ECO:0007669"/>
    <property type="project" value="TreeGrafter"/>
</dbReference>
<dbReference type="PROSITE" id="PS50104">
    <property type="entry name" value="TIR"/>
    <property type="match status" value="1"/>
</dbReference>
<dbReference type="InterPro" id="IPR017281">
    <property type="entry name" value="Myelin_different_resp_MyD88"/>
</dbReference>
<dbReference type="Gene3D" id="3.40.50.10140">
    <property type="entry name" value="Toll/interleukin-1 receptor homology (TIR) domain"/>
    <property type="match status" value="1"/>
</dbReference>
<protein>
    <recommendedName>
        <fullName evidence="8">Myeloid differentiation primary response protein MyD88</fullName>
    </recommendedName>
</protein>
<dbReference type="InterPro" id="IPR000488">
    <property type="entry name" value="Death_dom"/>
</dbReference>
<accession>A0A821RMP8</accession>
<evidence type="ECO:0000259" key="4">
    <source>
        <dbReference type="PROSITE" id="PS50017"/>
    </source>
</evidence>
<dbReference type="SUPFAM" id="SSF52200">
    <property type="entry name" value="Toll/Interleukin receptor TIR domain"/>
    <property type="match status" value="1"/>
</dbReference>
<dbReference type="InterPro" id="IPR035897">
    <property type="entry name" value="Toll_tir_struct_dom_sf"/>
</dbReference>
<organism evidence="6 7">
    <name type="scientific">Pieris macdunnoughi</name>
    <dbReference type="NCBI Taxonomy" id="345717"/>
    <lineage>
        <taxon>Eukaryota</taxon>
        <taxon>Metazoa</taxon>
        <taxon>Ecdysozoa</taxon>
        <taxon>Arthropoda</taxon>
        <taxon>Hexapoda</taxon>
        <taxon>Insecta</taxon>
        <taxon>Pterygota</taxon>
        <taxon>Neoptera</taxon>
        <taxon>Endopterygota</taxon>
        <taxon>Lepidoptera</taxon>
        <taxon>Glossata</taxon>
        <taxon>Ditrysia</taxon>
        <taxon>Papilionoidea</taxon>
        <taxon>Pieridae</taxon>
        <taxon>Pierinae</taxon>
        <taxon>Pieris</taxon>
    </lineage>
</organism>
<dbReference type="InterPro" id="IPR011029">
    <property type="entry name" value="DEATH-like_dom_sf"/>
</dbReference>
<dbReference type="GO" id="GO:0035325">
    <property type="term" value="F:Toll-like receptor binding"/>
    <property type="evidence" value="ECO:0007669"/>
    <property type="project" value="TreeGrafter"/>
</dbReference>
<dbReference type="PANTHER" id="PTHR15079">
    <property type="entry name" value="MYD88"/>
    <property type="match status" value="1"/>
</dbReference>
<reference evidence="6" key="1">
    <citation type="submission" date="2021-02" db="EMBL/GenBank/DDBJ databases">
        <authorList>
            <person name="Steward A R."/>
        </authorList>
    </citation>
    <scope>NUCLEOTIDE SEQUENCE</scope>
</reference>
<dbReference type="OrthoDB" id="10037120at2759"/>
<dbReference type="GO" id="GO:0045087">
    <property type="term" value="P:innate immune response"/>
    <property type="evidence" value="ECO:0007669"/>
    <property type="project" value="TreeGrafter"/>
</dbReference>
<comment type="caution">
    <text evidence="6">The sequence shown here is derived from an EMBL/GenBank/DDBJ whole genome shotgun (WGS) entry which is preliminary data.</text>
</comment>
<evidence type="ECO:0008006" key="8">
    <source>
        <dbReference type="Google" id="ProtNLM"/>
    </source>
</evidence>
<feature type="domain" description="Death" evidence="4">
    <location>
        <begin position="48"/>
        <end position="113"/>
    </location>
</feature>
<evidence type="ECO:0000259" key="5">
    <source>
        <dbReference type="PROSITE" id="PS50104"/>
    </source>
</evidence>
<evidence type="ECO:0000313" key="6">
    <source>
        <dbReference type="EMBL" id="CAF4843366.1"/>
    </source>
</evidence>
<dbReference type="AlphaFoldDB" id="A0A821RMP8"/>
<evidence type="ECO:0000313" key="7">
    <source>
        <dbReference type="Proteomes" id="UP000663880"/>
    </source>
</evidence>
<dbReference type="PROSITE" id="PS50017">
    <property type="entry name" value="DEATH_DOMAIN"/>
    <property type="match status" value="1"/>
</dbReference>
<dbReference type="GO" id="GO:0043123">
    <property type="term" value="P:positive regulation of canonical NF-kappaB signal transduction"/>
    <property type="evidence" value="ECO:0007669"/>
    <property type="project" value="InterPro"/>
</dbReference>
<feature type="domain" description="TIR" evidence="5">
    <location>
        <begin position="155"/>
        <end position="287"/>
    </location>
</feature>
<dbReference type="GO" id="GO:0005886">
    <property type="term" value="C:plasma membrane"/>
    <property type="evidence" value="ECO:0007669"/>
    <property type="project" value="TreeGrafter"/>
</dbReference>
<dbReference type="Pfam" id="PF00531">
    <property type="entry name" value="Death"/>
    <property type="match status" value="1"/>
</dbReference>
<dbReference type="PANTHER" id="PTHR15079:SF3">
    <property type="entry name" value="MYELOID DIFFERENTIATION PRIMARY RESPONSE PROTEIN MYD88"/>
    <property type="match status" value="1"/>
</dbReference>
<dbReference type="InterPro" id="IPR000157">
    <property type="entry name" value="TIR_dom"/>
</dbReference>
<dbReference type="Gene3D" id="1.10.533.10">
    <property type="entry name" value="Death Domain, Fas"/>
    <property type="match status" value="1"/>
</dbReference>
<dbReference type="Pfam" id="PF01582">
    <property type="entry name" value="TIR"/>
    <property type="match status" value="1"/>
</dbReference>
<dbReference type="GO" id="GO:0005737">
    <property type="term" value="C:cytoplasm"/>
    <property type="evidence" value="ECO:0007669"/>
    <property type="project" value="UniProtKB-SubCell"/>
</dbReference>
<dbReference type="GO" id="GO:0034142">
    <property type="term" value="P:toll-like receptor 4 signaling pathway"/>
    <property type="evidence" value="ECO:0007669"/>
    <property type="project" value="TreeGrafter"/>
</dbReference>
<evidence type="ECO:0000256" key="3">
    <source>
        <dbReference type="ARBA" id="ARBA00023198"/>
    </source>
</evidence>